<dbReference type="PRINTS" id="PR00416">
    <property type="entry name" value="EUTPISMRASEI"/>
</dbReference>
<dbReference type="AlphaFoldDB" id="A0A7Y0LXD4"/>
<accession>A0A7Y0LXD4</accession>
<protein>
    <recommendedName>
        <fullName evidence="3">DNA topoisomerase</fullName>
        <ecNumber evidence="3">5.6.2.1</ecNumber>
    </recommendedName>
</protein>
<dbReference type="Gene3D" id="3.90.15.10">
    <property type="entry name" value="Topoisomerase I, Chain A, domain 3"/>
    <property type="match status" value="1"/>
</dbReference>
<dbReference type="InterPro" id="IPR014711">
    <property type="entry name" value="TopoI_cat_a-hlx-sub_euk"/>
</dbReference>
<dbReference type="SUPFAM" id="SSF55869">
    <property type="entry name" value="DNA topoisomerase I domain"/>
    <property type="match status" value="1"/>
</dbReference>
<dbReference type="GO" id="GO:0003917">
    <property type="term" value="F:DNA topoisomerase type I (single strand cut, ATP-independent) activity"/>
    <property type="evidence" value="ECO:0007669"/>
    <property type="project" value="UniProtKB-EC"/>
</dbReference>
<evidence type="ECO:0000256" key="5">
    <source>
        <dbReference type="ARBA" id="ARBA00023125"/>
    </source>
</evidence>
<evidence type="ECO:0000256" key="4">
    <source>
        <dbReference type="ARBA" id="ARBA00023029"/>
    </source>
</evidence>
<feature type="compositionally biased region" description="Polar residues" evidence="7">
    <location>
        <begin position="352"/>
        <end position="364"/>
    </location>
</feature>
<evidence type="ECO:0000259" key="8">
    <source>
        <dbReference type="Pfam" id="PF01028"/>
    </source>
</evidence>
<dbReference type="Pfam" id="PF01028">
    <property type="entry name" value="Topoisom_I"/>
    <property type="match status" value="1"/>
</dbReference>
<dbReference type="Gene3D" id="3.30.66.10">
    <property type="entry name" value="DNA topoisomerase I domain"/>
    <property type="match status" value="1"/>
</dbReference>
<dbReference type="InterPro" id="IPR001631">
    <property type="entry name" value="TopoI"/>
</dbReference>
<comment type="caution">
    <text evidence="10">The sequence shown here is derived from an EMBL/GenBank/DDBJ whole genome shotgun (WGS) entry which is preliminary data.</text>
</comment>
<proteinExistence type="inferred from homology"/>
<dbReference type="InterPro" id="IPR049331">
    <property type="entry name" value="Top1B_N_bact"/>
</dbReference>
<keyword evidence="6 10" id="KW-0413">Isomerase</keyword>
<evidence type="ECO:0000259" key="9">
    <source>
        <dbReference type="Pfam" id="PF21338"/>
    </source>
</evidence>
<evidence type="ECO:0000256" key="7">
    <source>
        <dbReference type="SAM" id="MobiDB-lite"/>
    </source>
</evidence>
<keyword evidence="11" id="KW-1185">Reference proteome</keyword>
<gene>
    <name evidence="10" type="ORF">HIR71_05375</name>
</gene>
<evidence type="ECO:0000256" key="1">
    <source>
        <dbReference type="ARBA" id="ARBA00000213"/>
    </source>
</evidence>
<sequence>MPRLRRVSIEGPGWRRRRSGRGFVYLASDGARLVDEDVLARIRALAIPPAWTDVWICPHANGHIQAAGLDDAGRRQYLYHVQWRARRDRAKHDHVLDVARRLPRARRRAAADLAQDGWPRTKSLALAFRLLDLAYFRAGNETYARTNGSYGLATLRREHVRVRGGAGSPVAVHFTYPAKSGQVRDVLVEDEEVAQLVATLRRRRSPGVELLAWREGPVWRDITSADVTSYVKELLGEDASPKDFRTWHATVLAAQGLAAAGPPPSSDRARRRVVTAVVRDVADALGNTPAVCRASYIDPRLVELWEREERIPVTRSQSVAERAVLELLSGPSQAAAARAAAPAERSAPGRATSTTRPGATAKAS</sequence>
<evidence type="ECO:0000256" key="2">
    <source>
        <dbReference type="ARBA" id="ARBA00006645"/>
    </source>
</evidence>
<dbReference type="GO" id="GO:0003677">
    <property type="term" value="F:DNA binding"/>
    <property type="evidence" value="ECO:0007669"/>
    <property type="project" value="UniProtKB-KW"/>
</dbReference>
<feature type="compositionally biased region" description="Low complexity" evidence="7">
    <location>
        <begin position="335"/>
        <end position="351"/>
    </location>
</feature>
<name>A0A7Y0LXD4_CELFI</name>
<dbReference type="Pfam" id="PF21338">
    <property type="entry name" value="Top1B_N_bact"/>
    <property type="match status" value="1"/>
</dbReference>
<evidence type="ECO:0000256" key="3">
    <source>
        <dbReference type="ARBA" id="ARBA00012891"/>
    </source>
</evidence>
<comment type="catalytic activity">
    <reaction evidence="1">
        <text>ATP-independent breakage of single-stranded DNA, followed by passage and rejoining.</text>
        <dbReference type="EC" id="5.6.2.1"/>
    </reaction>
</comment>
<feature type="region of interest" description="Disordered" evidence="7">
    <location>
        <begin position="335"/>
        <end position="364"/>
    </location>
</feature>
<dbReference type="InterPro" id="IPR011010">
    <property type="entry name" value="DNA_brk_join_enz"/>
</dbReference>
<dbReference type="EC" id="5.6.2.1" evidence="3"/>
<reference evidence="10 11" key="1">
    <citation type="submission" date="2020-04" db="EMBL/GenBank/DDBJ databases">
        <title>Sequencing and Assembly of C. fimi.</title>
        <authorList>
            <person name="Ramsey A.R."/>
        </authorList>
    </citation>
    <scope>NUCLEOTIDE SEQUENCE [LARGE SCALE GENOMIC DNA]</scope>
    <source>
        <strain evidence="10 11">SB</strain>
    </source>
</reference>
<dbReference type="GO" id="GO:0006265">
    <property type="term" value="P:DNA topological change"/>
    <property type="evidence" value="ECO:0007669"/>
    <property type="project" value="InterPro"/>
</dbReference>
<dbReference type="Gene3D" id="1.10.132.120">
    <property type="match status" value="1"/>
</dbReference>
<evidence type="ECO:0000256" key="6">
    <source>
        <dbReference type="ARBA" id="ARBA00023235"/>
    </source>
</evidence>
<organism evidence="10 11">
    <name type="scientific">Cellulomonas fimi</name>
    <dbReference type="NCBI Taxonomy" id="1708"/>
    <lineage>
        <taxon>Bacteria</taxon>
        <taxon>Bacillati</taxon>
        <taxon>Actinomycetota</taxon>
        <taxon>Actinomycetes</taxon>
        <taxon>Micrococcales</taxon>
        <taxon>Cellulomonadaceae</taxon>
        <taxon>Cellulomonas</taxon>
    </lineage>
</organism>
<dbReference type="InterPro" id="IPR035447">
    <property type="entry name" value="DNA_topo_I_N_sf"/>
</dbReference>
<dbReference type="RefSeq" id="WP_169324022.1">
    <property type="nucleotide sequence ID" value="NZ_JABCJJ010000005.1"/>
</dbReference>
<dbReference type="EMBL" id="JABCJJ010000005">
    <property type="protein sequence ID" value="NMR19659.1"/>
    <property type="molecule type" value="Genomic_DNA"/>
</dbReference>
<evidence type="ECO:0000313" key="11">
    <source>
        <dbReference type="Proteomes" id="UP000562124"/>
    </source>
</evidence>
<feature type="domain" description="DNA topoisomerase I catalytic core eukaryotic-type" evidence="8">
    <location>
        <begin position="82"/>
        <end position="292"/>
    </location>
</feature>
<dbReference type="SUPFAM" id="SSF56349">
    <property type="entry name" value="DNA breaking-rejoining enzymes"/>
    <property type="match status" value="1"/>
</dbReference>
<dbReference type="PROSITE" id="PS52038">
    <property type="entry name" value="TOPO_IB_2"/>
    <property type="match status" value="1"/>
</dbReference>
<keyword evidence="5" id="KW-0238">DNA-binding</keyword>
<keyword evidence="4" id="KW-0799">Topoisomerase</keyword>
<comment type="similarity">
    <text evidence="2">Belongs to the type IB topoisomerase family.</text>
</comment>
<dbReference type="Proteomes" id="UP000562124">
    <property type="component" value="Unassembled WGS sequence"/>
</dbReference>
<dbReference type="InterPro" id="IPR013500">
    <property type="entry name" value="TopoI_cat_euk"/>
</dbReference>
<feature type="domain" description="DNA topoisomerase IB N-terminal" evidence="9">
    <location>
        <begin position="22"/>
        <end position="70"/>
    </location>
</feature>
<evidence type="ECO:0000313" key="10">
    <source>
        <dbReference type="EMBL" id="NMR19659.1"/>
    </source>
</evidence>